<sequence>MPFGFVAFHYPAPEHVEEFLGRCHQVAEASRTQPGFLSVDVWATADGDAVVTTGAFESEEAFRAAAGIARELGATPDGLSDLEVRPRQVHFLVSR</sequence>
<protein>
    <submittedName>
        <fullName evidence="2">Heme-degrading monooxygenase HmoA</fullName>
    </submittedName>
</protein>
<accession>A0A1H7JH35</accession>
<proteinExistence type="predicted"/>
<name>A0A1H7JH35_9ACTN</name>
<dbReference type="Proteomes" id="UP000198953">
    <property type="component" value="Unassembled WGS sequence"/>
</dbReference>
<evidence type="ECO:0000313" key="2">
    <source>
        <dbReference type="EMBL" id="SEK72735.1"/>
    </source>
</evidence>
<keyword evidence="2" id="KW-0503">Monooxygenase</keyword>
<dbReference type="RefSeq" id="WP_055501891.1">
    <property type="nucleotide sequence ID" value="NZ_BBZG01000001.1"/>
</dbReference>
<organism evidence="2 3">
    <name type="scientific">Nonomuraea pusilla</name>
    <dbReference type="NCBI Taxonomy" id="46177"/>
    <lineage>
        <taxon>Bacteria</taxon>
        <taxon>Bacillati</taxon>
        <taxon>Actinomycetota</taxon>
        <taxon>Actinomycetes</taxon>
        <taxon>Streptosporangiales</taxon>
        <taxon>Streptosporangiaceae</taxon>
        <taxon>Nonomuraea</taxon>
    </lineage>
</organism>
<dbReference type="SUPFAM" id="SSF54909">
    <property type="entry name" value="Dimeric alpha+beta barrel"/>
    <property type="match status" value="1"/>
</dbReference>
<dbReference type="PROSITE" id="PS51725">
    <property type="entry name" value="ABM"/>
    <property type="match status" value="1"/>
</dbReference>
<dbReference type="Gene3D" id="3.30.70.100">
    <property type="match status" value="1"/>
</dbReference>
<dbReference type="STRING" id="46177.SAMN05660976_01091"/>
<evidence type="ECO:0000313" key="3">
    <source>
        <dbReference type="Proteomes" id="UP000198953"/>
    </source>
</evidence>
<dbReference type="OrthoDB" id="4570906at2"/>
<gene>
    <name evidence="2" type="ORF">SAMN05660976_01091</name>
</gene>
<evidence type="ECO:0000259" key="1">
    <source>
        <dbReference type="PROSITE" id="PS51725"/>
    </source>
</evidence>
<dbReference type="InterPro" id="IPR007138">
    <property type="entry name" value="ABM_dom"/>
</dbReference>
<dbReference type="Pfam" id="PF03992">
    <property type="entry name" value="ABM"/>
    <property type="match status" value="1"/>
</dbReference>
<dbReference type="GO" id="GO:0004497">
    <property type="term" value="F:monooxygenase activity"/>
    <property type="evidence" value="ECO:0007669"/>
    <property type="project" value="UniProtKB-KW"/>
</dbReference>
<reference evidence="2 3" key="1">
    <citation type="submission" date="2016-10" db="EMBL/GenBank/DDBJ databases">
        <authorList>
            <person name="de Groot N.N."/>
        </authorList>
    </citation>
    <scope>NUCLEOTIDE SEQUENCE [LARGE SCALE GENOMIC DNA]</scope>
    <source>
        <strain evidence="2 3">DSM 43357</strain>
    </source>
</reference>
<dbReference type="InterPro" id="IPR011008">
    <property type="entry name" value="Dimeric_a/b-barrel"/>
</dbReference>
<keyword evidence="2" id="KW-0560">Oxidoreductase</keyword>
<dbReference type="AlphaFoldDB" id="A0A1H7JH35"/>
<keyword evidence="3" id="KW-1185">Reference proteome</keyword>
<dbReference type="EMBL" id="FOBF01000002">
    <property type="protein sequence ID" value="SEK72735.1"/>
    <property type="molecule type" value="Genomic_DNA"/>
</dbReference>
<feature type="domain" description="ABM" evidence="1">
    <location>
        <begin position="3"/>
        <end position="91"/>
    </location>
</feature>